<feature type="compositionally biased region" description="Basic and acidic residues" evidence="1">
    <location>
        <begin position="39"/>
        <end position="58"/>
    </location>
</feature>
<protein>
    <recommendedName>
        <fullName evidence="2">DUF2423 domain-containing protein</fullName>
    </recommendedName>
</protein>
<dbReference type="EMBL" id="BTGB01000009">
    <property type="protein sequence ID" value="GMM47514.1"/>
    <property type="molecule type" value="Genomic_DNA"/>
</dbReference>
<sequence length="108" mass="12582">MAHSLRSKSKKVTKKVKCFNPNSDYFKAAQERTLRLAEKQKENLLKQEQLNKENKDQDESNSTNTTTNPLDIPVEELVKVKTHGWRNSRASNYKKKVASKKKNKTMKF</sequence>
<comment type="caution">
    <text evidence="3">The sequence shown here is derived from an EMBL/GenBank/DDBJ whole genome shotgun (WGS) entry which is preliminary data.</text>
</comment>
<dbReference type="AlphaFoldDB" id="A0AAV5R7H9"/>
<evidence type="ECO:0000259" key="2">
    <source>
        <dbReference type="Pfam" id="PF10338"/>
    </source>
</evidence>
<evidence type="ECO:0000313" key="4">
    <source>
        <dbReference type="Proteomes" id="UP001378960"/>
    </source>
</evidence>
<name>A0AAV5R7H9_PICKL</name>
<feature type="region of interest" description="Disordered" evidence="1">
    <location>
        <begin position="39"/>
        <end position="72"/>
    </location>
</feature>
<feature type="domain" description="DUF2423" evidence="2">
    <location>
        <begin position="1"/>
        <end position="47"/>
    </location>
</feature>
<proteinExistence type="predicted"/>
<dbReference type="Proteomes" id="UP001378960">
    <property type="component" value="Unassembled WGS sequence"/>
</dbReference>
<feature type="compositionally biased region" description="Polar residues" evidence="1">
    <location>
        <begin position="60"/>
        <end position="69"/>
    </location>
</feature>
<keyword evidence="4" id="KW-1185">Reference proteome</keyword>
<organism evidence="3 4">
    <name type="scientific">Pichia kluyveri</name>
    <name type="common">Yeast</name>
    <dbReference type="NCBI Taxonomy" id="36015"/>
    <lineage>
        <taxon>Eukaryota</taxon>
        <taxon>Fungi</taxon>
        <taxon>Dikarya</taxon>
        <taxon>Ascomycota</taxon>
        <taxon>Saccharomycotina</taxon>
        <taxon>Pichiomycetes</taxon>
        <taxon>Pichiales</taxon>
        <taxon>Pichiaceae</taxon>
        <taxon>Pichia</taxon>
    </lineage>
</organism>
<reference evidence="3 4" key="1">
    <citation type="journal article" date="2023" name="Elife">
        <title>Identification of key yeast species and microbe-microbe interactions impacting larval growth of Drosophila in the wild.</title>
        <authorList>
            <person name="Mure A."/>
            <person name="Sugiura Y."/>
            <person name="Maeda R."/>
            <person name="Honda K."/>
            <person name="Sakurai N."/>
            <person name="Takahashi Y."/>
            <person name="Watada M."/>
            <person name="Katoh T."/>
            <person name="Gotoh A."/>
            <person name="Gotoh Y."/>
            <person name="Taniguchi I."/>
            <person name="Nakamura K."/>
            <person name="Hayashi T."/>
            <person name="Katayama T."/>
            <person name="Uemura T."/>
            <person name="Hattori Y."/>
        </authorList>
    </citation>
    <scope>NUCLEOTIDE SEQUENCE [LARGE SCALE GENOMIC DNA]</scope>
    <source>
        <strain evidence="3 4">PK-24</strain>
    </source>
</reference>
<dbReference type="Pfam" id="PF10338">
    <property type="entry name" value="YBL028C_N"/>
    <property type="match status" value="1"/>
</dbReference>
<feature type="region of interest" description="Disordered" evidence="1">
    <location>
        <begin position="84"/>
        <end position="108"/>
    </location>
</feature>
<evidence type="ECO:0000256" key="1">
    <source>
        <dbReference type="SAM" id="MobiDB-lite"/>
    </source>
</evidence>
<evidence type="ECO:0000313" key="3">
    <source>
        <dbReference type="EMBL" id="GMM47514.1"/>
    </source>
</evidence>
<dbReference type="InterPro" id="IPR019434">
    <property type="entry name" value="DUF2423"/>
</dbReference>
<gene>
    <name evidence="3" type="ORF">DAPK24_041120</name>
</gene>
<accession>A0AAV5R7H9</accession>